<dbReference type="InterPro" id="IPR022318">
    <property type="entry name" value="TNFR_18"/>
</dbReference>
<dbReference type="PANTHER" id="PTHR47388">
    <property type="entry name" value="TUMOR NECROSIS FACTOR RECEPTOR SUPERFAMILY MEMBER 18"/>
    <property type="match status" value="1"/>
</dbReference>
<dbReference type="Gene3D" id="2.10.50.10">
    <property type="entry name" value="Tumor Necrosis Factor Receptor, subunit A, domain 2"/>
    <property type="match status" value="1"/>
</dbReference>
<dbReference type="GO" id="GO:0009897">
    <property type="term" value="C:external side of plasma membrane"/>
    <property type="evidence" value="ECO:0007669"/>
    <property type="project" value="TreeGrafter"/>
</dbReference>
<dbReference type="VEuPathDB" id="HostDB:ENSMFAG00000038779"/>
<reference evidence="2" key="2">
    <citation type="submission" date="2025-08" db="UniProtKB">
        <authorList>
            <consortium name="Ensembl"/>
        </authorList>
    </citation>
    <scope>IDENTIFICATION</scope>
</reference>
<feature type="region of interest" description="Disordered" evidence="1">
    <location>
        <begin position="1"/>
        <end position="56"/>
    </location>
</feature>
<feature type="region of interest" description="Disordered" evidence="1">
    <location>
        <begin position="309"/>
        <end position="339"/>
    </location>
</feature>
<dbReference type="PRINTS" id="PR01968">
    <property type="entry name" value="TNFACTORR18"/>
</dbReference>
<evidence type="ECO:0000256" key="1">
    <source>
        <dbReference type="SAM" id="MobiDB-lite"/>
    </source>
</evidence>
<reference evidence="2 3" key="1">
    <citation type="submission" date="2013-03" db="EMBL/GenBank/DDBJ databases">
        <authorList>
            <person name="Warren W."/>
            <person name="Wilson R.K."/>
        </authorList>
    </citation>
    <scope>NUCLEOTIDE SEQUENCE</scope>
</reference>
<dbReference type="Bgee" id="ENSMFAG00000038779">
    <property type="expression patterns" value="Expressed in lymph node and 1 other cell type or tissue"/>
</dbReference>
<dbReference type="AlphaFoldDB" id="A0A2K5WP38"/>
<reference evidence="2" key="3">
    <citation type="submission" date="2025-09" db="UniProtKB">
        <authorList>
            <consortium name="Ensembl"/>
        </authorList>
    </citation>
    <scope>IDENTIFICATION</scope>
</reference>
<dbReference type="GO" id="GO:0005031">
    <property type="term" value="F:tumor necrosis factor receptor activity"/>
    <property type="evidence" value="ECO:0007669"/>
    <property type="project" value="InterPro"/>
</dbReference>
<protein>
    <submittedName>
        <fullName evidence="2">TNF receptor superfamily member 18</fullName>
    </submittedName>
</protein>
<dbReference type="GeneTree" id="ENSGT00730000111424"/>
<dbReference type="Ensembl" id="ENSMFAT00000013152.2">
    <property type="protein sequence ID" value="ENSMFAP00000038893.2"/>
    <property type="gene ID" value="ENSMFAG00000038779.2"/>
</dbReference>
<dbReference type="PANTHER" id="PTHR47388:SF1">
    <property type="entry name" value="TUMOR NECROSIS FACTOR RECEPTOR SUPERFAMILY MEMBER 18"/>
    <property type="match status" value="1"/>
</dbReference>
<evidence type="ECO:0000313" key="3">
    <source>
        <dbReference type="Proteomes" id="UP000233100"/>
    </source>
</evidence>
<feature type="compositionally biased region" description="Low complexity" evidence="1">
    <location>
        <begin position="26"/>
        <end position="41"/>
    </location>
</feature>
<sequence length="339" mass="35509">PAPGGKGSTDTAGLERNLAGSHLRASSSRVGKGGSVRRPSVAGGDSGAWRPGRQPLRCPRASRGLCTVGGHPWVPQRQPLVACAVSAWAEAAVGHKGGAAPVHTVPGERDTWTNPASGLPARSPWLPGADCGWGTDNPAPLEGRGGASAQLLGAWLVSCPGEECCSEWDCVCVQPEFHCGNPCCTTCQHHPCPSGQGVQPQGKFSFGFRCVDCALGTFSRGHDGHCKPWTDCTQFGFLTVFPGNKTHNAVCVPGSPPAEPPGWLTIILLAVAACVLLLTSAQLGLHIWQLGSQPTGPRETQLLLEVPPSTEDASSCQFPEEERGERLAEEKGRLGDLWV</sequence>
<name>A0A2K5WP38_MACFA</name>
<proteinExistence type="predicted"/>
<dbReference type="ABCD" id="A0A2K5WP38">
    <property type="antibodies" value="4 sequenced antibodies"/>
</dbReference>
<gene>
    <name evidence="2" type="primary">TNFRSF18</name>
</gene>
<keyword evidence="3" id="KW-1185">Reference proteome</keyword>
<evidence type="ECO:0000313" key="2">
    <source>
        <dbReference type="Ensembl" id="ENSMFAP00000038893.2"/>
    </source>
</evidence>
<dbReference type="InterPro" id="IPR034018">
    <property type="entry name" value="TNFRSF18_N"/>
</dbReference>
<dbReference type="GO" id="GO:0002687">
    <property type="term" value="P:positive regulation of leukocyte migration"/>
    <property type="evidence" value="ECO:0007669"/>
    <property type="project" value="Ensembl"/>
</dbReference>
<accession>A0A2K5WP38</accession>
<dbReference type="InterPro" id="IPR053107">
    <property type="entry name" value="TNFRSF18"/>
</dbReference>
<dbReference type="CDD" id="cd13417">
    <property type="entry name" value="TNFRSF18"/>
    <property type="match status" value="1"/>
</dbReference>
<dbReference type="GO" id="GO:0045785">
    <property type="term" value="P:positive regulation of cell adhesion"/>
    <property type="evidence" value="ECO:0007669"/>
    <property type="project" value="Ensembl"/>
</dbReference>
<feature type="compositionally biased region" description="Basic and acidic residues" evidence="1">
    <location>
        <begin position="320"/>
        <end position="339"/>
    </location>
</feature>
<organism evidence="2 3">
    <name type="scientific">Macaca fascicularis</name>
    <name type="common">Crab-eating macaque</name>
    <name type="synonym">Cynomolgus monkey</name>
    <dbReference type="NCBI Taxonomy" id="9541"/>
    <lineage>
        <taxon>Eukaryota</taxon>
        <taxon>Metazoa</taxon>
        <taxon>Chordata</taxon>
        <taxon>Craniata</taxon>
        <taxon>Vertebrata</taxon>
        <taxon>Euteleostomi</taxon>
        <taxon>Mammalia</taxon>
        <taxon>Eutheria</taxon>
        <taxon>Euarchontoglires</taxon>
        <taxon>Primates</taxon>
        <taxon>Haplorrhini</taxon>
        <taxon>Catarrhini</taxon>
        <taxon>Cercopithecidae</taxon>
        <taxon>Cercopithecinae</taxon>
        <taxon>Macaca</taxon>
    </lineage>
</organism>
<dbReference type="STRING" id="9541.ENSMFAP00000038893"/>
<dbReference type="GO" id="GO:0043066">
    <property type="term" value="P:negative regulation of apoptotic process"/>
    <property type="evidence" value="ECO:0007669"/>
    <property type="project" value="InterPro"/>
</dbReference>
<dbReference type="Proteomes" id="UP000233100">
    <property type="component" value="Chromosome 1"/>
</dbReference>